<feature type="compositionally biased region" description="Basic and acidic residues" evidence="1">
    <location>
        <begin position="55"/>
        <end position="127"/>
    </location>
</feature>
<feature type="region of interest" description="Disordered" evidence="1">
    <location>
        <begin position="55"/>
        <end position="142"/>
    </location>
</feature>
<dbReference type="InterPro" id="IPR019111">
    <property type="entry name" value="PRESA_N"/>
</dbReference>
<dbReference type="AlphaFoldDB" id="A0A1C3KNK8"/>
<evidence type="ECO:0000259" key="2">
    <source>
        <dbReference type="Pfam" id="PF09687"/>
    </source>
</evidence>
<reference evidence="3 4" key="1">
    <citation type="submission" date="2016-06" db="EMBL/GenBank/DDBJ databases">
        <authorList>
            <consortium name="Pathogen Informatics"/>
        </authorList>
    </citation>
    <scope>NUCLEOTIDE SEQUENCE [LARGE SCALE GENOMIC DNA]</scope>
    <source>
        <strain evidence="3">PowCR01</strain>
    </source>
</reference>
<feature type="domain" description="Plasmodium RESA N-terminal" evidence="2">
    <location>
        <begin position="167"/>
        <end position="291"/>
    </location>
</feature>
<accession>A0A1C3KNK8</accession>
<dbReference type="PANTHER" id="PTHR36193:SF23">
    <property type="entry name" value="PHISTB DOMAIN-CONTAINING RESA-LIKE PROTEIN 1"/>
    <property type="match status" value="1"/>
</dbReference>
<dbReference type="Gene3D" id="6.10.280.180">
    <property type="entry name" value="Plasmodium RESA, N-terminal helical domain"/>
    <property type="match status" value="1"/>
</dbReference>
<dbReference type="Pfam" id="PF09687">
    <property type="entry name" value="PRESAN"/>
    <property type="match status" value="1"/>
</dbReference>
<dbReference type="VEuPathDB" id="PlasmoDB:PocGH01_04010400"/>
<evidence type="ECO:0000313" key="4">
    <source>
        <dbReference type="Proteomes" id="UP000243200"/>
    </source>
</evidence>
<dbReference type="OrthoDB" id="384532at2759"/>
<protein>
    <recommendedName>
        <fullName evidence="2">Plasmodium RESA N-terminal domain-containing protein</fullName>
    </recommendedName>
</protein>
<dbReference type="EMBL" id="LT594508">
    <property type="protein sequence ID" value="SBT75600.1"/>
    <property type="molecule type" value="Genomic_DNA"/>
</dbReference>
<dbReference type="VEuPathDB" id="PlasmoDB:POWCR01_040006400"/>
<dbReference type="Proteomes" id="UP000243200">
    <property type="component" value="Chromosome 4"/>
</dbReference>
<evidence type="ECO:0000256" key="1">
    <source>
        <dbReference type="SAM" id="MobiDB-lite"/>
    </source>
</evidence>
<gene>
    <name evidence="3" type="primary">PowCR01_040006400</name>
    <name evidence="3" type="ORF">POWCR01_040006400</name>
</gene>
<sequence length="304" mass="35974">MAFKNKGLTNLMHSKKLKVLFFYFSFLLFLSHTNINKKNVYTHVKLCDKFDLRNLAESPPEDKSKENKETVEMSSEQESKETAEMSSEQENKETAEMSSEQENKETVEMDSEQERCLPFRINNEEASTKMQKRRQRSAASYSHYNISNVQNKEDANFANKNSESTIKMTEDEVSTMLKNLNETVTKKQMYILWFNVHNSCVRRYYNMVDDLWQNIKVLGSNHNIAIKDLLKGWWKAYPSLISELRKNDHYSISDFYNLFEKGECTQDVYKKFIDNTNKNWEYSTNAMKLKWHGFLMNELKAYTN</sequence>
<evidence type="ECO:0000313" key="3">
    <source>
        <dbReference type="EMBL" id="SBT75600.1"/>
    </source>
</evidence>
<organism evidence="3 4">
    <name type="scientific">Plasmodium ovale</name>
    <name type="common">malaria parasite P. ovale</name>
    <dbReference type="NCBI Taxonomy" id="36330"/>
    <lineage>
        <taxon>Eukaryota</taxon>
        <taxon>Sar</taxon>
        <taxon>Alveolata</taxon>
        <taxon>Apicomplexa</taxon>
        <taxon>Aconoidasida</taxon>
        <taxon>Haemosporida</taxon>
        <taxon>Plasmodiidae</taxon>
        <taxon>Plasmodium</taxon>
        <taxon>Plasmodium (Plasmodium)</taxon>
    </lineage>
</organism>
<dbReference type="PANTHER" id="PTHR36193">
    <property type="entry name" value="PHISTB DOMAIN-CONTAINING RESA-LIKE PROTEIN 1"/>
    <property type="match status" value="1"/>
</dbReference>
<name>A0A1C3KNK8_PLAOA</name>
<dbReference type="InterPro" id="IPR044885">
    <property type="entry name" value="PRESA_N_sf"/>
</dbReference>
<dbReference type="InterPro" id="IPR006526">
    <property type="entry name" value="Export_prot_PHISTa/b/c"/>
</dbReference>
<dbReference type="NCBIfam" id="TIGR01639">
    <property type="entry name" value="P_fal_TIGR01639"/>
    <property type="match status" value="1"/>
</dbReference>
<proteinExistence type="predicted"/>